<evidence type="ECO:0000256" key="15">
    <source>
        <dbReference type="ARBA" id="ARBA00040883"/>
    </source>
</evidence>
<dbReference type="GO" id="GO:0004594">
    <property type="term" value="F:pantothenate kinase activity"/>
    <property type="evidence" value="ECO:0007669"/>
    <property type="project" value="UniProtKB-UniRule"/>
</dbReference>
<dbReference type="STRING" id="45056.Lade_0767"/>
<dbReference type="OrthoDB" id="9781305at2"/>
<evidence type="ECO:0000256" key="14">
    <source>
        <dbReference type="ARBA" id="ARBA00038036"/>
    </source>
</evidence>
<feature type="binding site" evidence="16">
    <location>
        <position position="132"/>
    </location>
    <ligand>
        <name>ATP</name>
        <dbReference type="ChEBI" id="CHEBI:30616"/>
    </ligand>
</feature>
<comment type="cofactor">
    <cofactor evidence="16">
        <name>NH4(+)</name>
        <dbReference type="ChEBI" id="CHEBI:28938"/>
    </cofactor>
    <cofactor evidence="16">
        <name>K(+)</name>
        <dbReference type="ChEBI" id="CHEBI:29103"/>
    </cofactor>
    <text evidence="16">A monovalent cation. Ammonium or potassium.</text>
</comment>
<dbReference type="Pfam" id="PF03309">
    <property type="entry name" value="Pan_kinase"/>
    <property type="match status" value="1"/>
</dbReference>
<evidence type="ECO:0000256" key="13">
    <source>
        <dbReference type="ARBA" id="ARBA00022993"/>
    </source>
</evidence>
<keyword evidence="19" id="KW-1185">Reference proteome</keyword>
<dbReference type="PANTHER" id="PTHR34265">
    <property type="entry name" value="TYPE III PANTOTHENATE KINASE"/>
    <property type="match status" value="1"/>
</dbReference>
<feature type="binding site" evidence="16">
    <location>
        <position position="184"/>
    </location>
    <ligand>
        <name>substrate</name>
    </ligand>
</feature>
<dbReference type="GO" id="GO:0015937">
    <property type="term" value="P:coenzyme A biosynthetic process"/>
    <property type="evidence" value="ECO:0007669"/>
    <property type="project" value="UniProtKB-UniRule"/>
</dbReference>
<reference evidence="18 20" key="2">
    <citation type="submission" date="2018-12" db="EMBL/GenBank/DDBJ databases">
        <authorList>
            <consortium name="Pathogen Informatics"/>
        </authorList>
    </citation>
    <scope>NUCLEOTIDE SEQUENCE [LARGE SCALE GENOMIC DNA]</scope>
    <source>
        <strain evidence="18 20">NCTC12735</strain>
        <plasmid evidence="20">23</plasmid>
    </source>
</reference>
<proteinExistence type="inferred from homology"/>
<feature type="binding site" evidence="16">
    <location>
        <position position="129"/>
    </location>
    <ligand>
        <name>K(+)</name>
        <dbReference type="ChEBI" id="CHEBI:29103"/>
    </ligand>
</feature>
<evidence type="ECO:0000256" key="9">
    <source>
        <dbReference type="ARBA" id="ARBA00022741"/>
    </source>
</evidence>
<keyword evidence="12 16" id="KW-0630">Potassium</keyword>
<evidence type="ECO:0000256" key="1">
    <source>
        <dbReference type="ARBA" id="ARBA00001206"/>
    </source>
</evidence>
<dbReference type="KEGG" id="ladl:NCTC12735_01460"/>
<comment type="catalytic activity">
    <reaction evidence="1 16">
        <text>(R)-pantothenate + ATP = (R)-4'-phosphopantothenate + ADP + H(+)</text>
        <dbReference type="Rhea" id="RHEA:16373"/>
        <dbReference type="ChEBI" id="CHEBI:10986"/>
        <dbReference type="ChEBI" id="CHEBI:15378"/>
        <dbReference type="ChEBI" id="CHEBI:29032"/>
        <dbReference type="ChEBI" id="CHEBI:30616"/>
        <dbReference type="ChEBI" id="CHEBI:456216"/>
        <dbReference type="EC" id="2.7.1.33"/>
    </reaction>
</comment>
<comment type="subcellular location">
    <subcellularLocation>
        <location evidence="3 16">Cytoplasm</location>
    </subcellularLocation>
</comment>
<evidence type="ECO:0000256" key="7">
    <source>
        <dbReference type="ARBA" id="ARBA00022490"/>
    </source>
</evidence>
<dbReference type="Gene3D" id="3.30.420.40">
    <property type="match status" value="2"/>
</dbReference>
<keyword evidence="16" id="KW-0479">Metal-binding</keyword>
<evidence type="ECO:0000313" key="19">
    <source>
        <dbReference type="Proteomes" id="UP000054859"/>
    </source>
</evidence>
<evidence type="ECO:0000256" key="12">
    <source>
        <dbReference type="ARBA" id="ARBA00022958"/>
    </source>
</evidence>
<dbReference type="EC" id="2.7.1.33" evidence="6 16"/>
<dbReference type="PATRIC" id="fig|45056.6.peg.794"/>
<dbReference type="NCBIfam" id="NF009855">
    <property type="entry name" value="PRK13321.1"/>
    <property type="match status" value="1"/>
</dbReference>
<dbReference type="GO" id="GO:0046872">
    <property type="term" value="F:metal ion binding"/>
    <property type="evidence" value="ECO:0007669"/>
    <property type="project" value="UniProtKB-KW"/>
</dbReference>
<keyword evidence="11 16" id="KW-0067">ATP-binding</keyword>
<keyword evidence="7 16" id="KW-0963">Cytoplasm</keyword>
<keyword evidence="18" id="KW-0614">Plasmid</keyword>
<evidence type="ECO:0000256" key="11">
    <source>
        <dbReference type="ARBA" id="ARBA00022840"/>
    </source>
</evidence>
<geneLocation type="plasmid" evidence="18 20">
    <name>23</name>
</geneLocation>
<feature type="active site" description="Proton acceptor" evidence="16">
    <location>
        <position position="108"/>
    </location>
</feature>
<evidence type="ECO:0000256" key="3">
    <source>
        <dbReference type="ARBA" id="ARBA00004496"/>
    </source>
</evidence>
<feature type="binding site" evidence="16">
    <location>
        <begin position="106"/>
        <end position="109"/>
    </location>
    <ligand>
        <name>substrate</name>
    </ligand>
</feature>
<reference evidence="17 19" key="1">
    <citation type="submission" date="2015-11" db="EMBL/GenBank/DDBJ databases">
        <title>Identification of large and diverse effector repertoires of 38 Legionella species.</title>
        <authorList>
            <person name="Burstein D."/>
            <person name="Amaro F."/>
            <person name="Zusman T."/>
            <person name="Lifshitz Z."/>
            <person name="Cohen O."/>
            <person name="Gilbert J.A."/>
            <person name="Pupko T."/>
            <person name="Shuman H.A."/>
            <person name="Segal G."/>
        </authorList>
    </citation>
    <scope>NUCLEOTIDE SEQUENCE [LARGE SCALE GENOMIC DNA]</scope>
    <source>
        <strain evidence="17 19">1762-AUS-E</strain>
    </source>
</reference>
<comment type="subunit">
    <text evidence="5 16">Homodimer.</text>
</comment>
<evidence type="ECO:0000256" key="10">
    <source>
        <dbReference type="ARBA" id="ARBA00022777"/>
    </source>
</evidence>
<dbReference type="InterPro" id="IPR004619">
    <property type="entry name" value="Type_III_PanK"/>
</dbReference>
<dbReference type="AlphaFoldDB" id="A0A0W0R4X2"/>
<dbReference type="Proteomes" id="UP000281170">
    <property type="component" value="Plasmid 23"/>
</dbReference>
<feature type="binding site" evidence="16">
    <location>
        <position position="99"/>
    </location>
    <ligand>
        <name>substrate</name>
    </ligand>
</feature>
<evidence type="ECO:0000256" key="4">
    <source>
        <dbReference type="ARBA" id="ARBA00005225"/>
    </source>
</evidence>
<keyword evidence="10 16" id="KW-0418">Kinase</keyword>
<feature type="binding site" evidence="16">
    <location>
        <begin position="6"/>
        <end position="13"/>
    </location>
    <ligand>
        <name>ATP</name>
        <dbReference type="ChEBI" id="CHEBI:30616"/>
    </ligand>
</feature>
<evidence type="ECO:0000256" key="16">
    <source>
        <dbReference type="HAMAP-Rule" id="MF_01274"/>
    </source>
</evidence>
<comment type="cofactor">
    <cofactor evidence="2">
        <name>K(+)</name>
        <dbReference type="ChEBI" id="CHEBI:29103"/>
    </cofactor>
</comment>
<evidence type="ECO:0000313" key="18">
    <source>
        <dbReference type="EMBL" id="VEH85821.1"/>
    </source>
</evidence>
<accession>A0A0W0R4X2</accession>
<protein>
    <recommendedName>
        <fullName evidence="15 16">Type III pantothenate kinase</fullName>
        <ecNumber evidence="6 16">2.7.1.33</ecNumber>
    </recommendedName>
    <alternativeName>
        <fullName evidence="16">PanK-III</fullName>
    </alternativeName>
    <alternativeName>
        <fullName evidence="16">Pantothenic acid kinase</fullName>
    </alternativeName>
</protein>
<comment type="similarity">
    <text evidence="14 16">Belongs to the type III pantothenate kinase family.</text>
</comment>
<keyword evidence="8 16" id="KW-0808">Transferase</keyword>
<sequence>MMLCLDVGNSHIYGGVFEGEEIRLRFRHTSKVSTSDEFGIFLKSVLRENGCSPDAIKKIAICSVVPQLDYSLRSACLKYFSVEPFFLQAGVKTGLNIKYRNPIEVGADRIANAIAGTHIYPNKNLIIIDFGTATTFCAINAQKFYLGGVILPGVRLAADALAKNTAKLPPVEIVKVDHIIGRSTIESIQSGIFYGALGACRELISRIKKETFSDQEPLVLATGGFASLFENQKIYDYLVPDLVLQGIKLAIEMN</sequence>
<dbReference type="GO" id="GO:0005737">
    <property type="term" value="C:cytoplasm"/>
    <property type="evidence" value="ECO:0007669"/>
    <property type="project" value="UniProtKB-SubCell"/>
</dbReference>
<evidence type="ECO:0000256" key="5">
    <source>
        <dbReference type="ARBA" id="ARBA00011738"/>
    </source>
</evidence>
<keyword evidence="13 16" id="KW-0173">Coenzyme A biosynthesis</keyword>
<evidence type="ECO:0000256" key="8">
    <source>
        <dbReference type="ARBA" id="ARBA00022679"/>
    </source>
</evidence>
<evidence type="ECO:0000313" key="20">
    <source>
        <dbReference type="Proteomes" id="UP000281170"/>
    </source>
</evidence>
<dbReference type="CDD" id="cd24015">
    <property type="entry name" value="ASKHA_NBD_PanK-III"/>
    <property type="match status" value="1"/>
</dbReference>
<dbReference type="RefSeq" id="WP_058461814.1">
    <property type="nucleotide sequence ID" value="NZ_CAAAHS010000005.1"/>
</dbReference>
<dbReference type="NCBIfam" id="TIGR00671">
    <property type="entry name" value="baf"/>
    <property type="match status" value="1"/>
</dbReference>
<dbReference type="InterPro" id="IPR043129">
    <property type="entry name" value="ATPase_NBD"/>
</dbReference>
<dbReference type="Proteomes" id="UP000054859">
    <property type="component" value="Unassembled WGS sequence"/>
</dbReference>
<dbReference type="GO" id="GO:0005524">
    <property type="term" value="F:ATP binding"/>
    <property type="evidence" value="ECO:0007669"/>
    <property type="project" value="UniProtKB-UniRule"/>
</dbReference>
<dbReference type="EMBL" id="LR134432">
    <property type="protein sequence ID" value="VEH85821.1"/>
    <property type="molecule type" value="Genomic_DNA"/>
</dbReference>
<dbReference type="UniPathway" id="UPA00241">
    <property type="reaction ID" value="UER00352"/>
</dbReference>
<name>A0A0W0R4X2_9GAMM</name>
<dbReference type="PANTHER" id="PTHR34265:SF1">
    <property type="entry name" value="TYPE III PANTOTHENATE KINASE"/>
    <property type="match status" value="1"/>
</dbReference>
<dbReference type="SUPFAM" id="SSF53067">
    <property type="entry name" value="Actin-like ATPase domain"/>
    <property type="match status" value="2"/>
</dbReference>
<comment type="function">
    <text evidence="16">Catalyzes the phosphorylation of pantothenate (Pan), the first step in CoA biosynthesis.</text>
</comment>
<dbReference type="HAMAP" id="MF_01274">
    <property type="entry name" value="Pantothen_kinase_3"/>
    <property type="match status" value="1"/>
</dbReference>
<comment type="pathway">
    <text evidence="4 16">Cofactor biosynthesis; coenzyme A biosynthesis; CoA from (R)-pantothenate: step 1/5.</text>
</comment>
<evidence type="ECO:0000256" key="6">
    <source>
        <dbReference type="ARBA" id="ARBA00012102"/>
    </source>
</evidence>
<evidence type="ECO:0000313" key="17">
    <source>
        <dbReference type="EMBL" id="KTC66109.1"/>
    </source>
</evidence>
<keyword evidence="9 16" id="KW-0547">Nucleotide-binding</keyword>
<organism evidence="17 19">
    <name type="scientific">Legionella adelaidensis</name>
    <dbReference type="NCBI Taxonomy" id="45056"/>
    <lineage>
        <taxon>Bacteria</taxon>
        <taxon>Pseudomonadati</taxon>
        <taxon>Pseudomonadota</taxon>
        <taxon>Gammaproteobacteria</taxon>
        <taxon>Legionellales</taxon>
        <taxon>Legionellaceae</taxon>
        <taxon>Legionella</taxon>
    </lineage>
</organism>
<dbReference type="EMBL" id="LNKA01000001">
    <property type="protein sequence ID" value="KTC66109.1"/>
    <property type="molecule type" value="Genomic_DNA"/>
</dbReference>
<evidence type="ECO:0000256" key="2">
    <source>
        <dbReference type="ARBA" id="ARBA00001958"/>
    </source>
</evidence>
<gene>
    <name evidence="16 17" type="primary">coaX</name>
    <name evidence="17" type="ORF">Lade_0767</name>
    <name evidence="18" type="ORF">NCTC12735_01460</name>
</gene>